<dbReference type="RefSeq" id="XP_043005064.1">
    <property type="nucleotide sequence ID" value="XM_043157696.1"/>
</dbReference>
<sequence length="196" mass="22710">MYRLFNSIPQTPSAAAHLLEDIIHGQLPMGGYWKATQLCKRPKSNNSQKNIIYATPSPGEPRIEKYFVSGSNLGIVDVVPEAFDPQPLTIYRCEFKELKFDDLGYYRPHARNRASFNSFIVNPVKKSLFALEFTFFDEHSVKEEGMQSLPTHEYERYCILFSAQRDVKLHMPSDFDGMWKSLWLVHVTEDALFSRH</sequence>
<accession>A0A9P7UNU6</accession>
<reference evidence="1" key="1">
    <citation type="journal article" date="2021" name="Genome Biol. Evol.">
        <title>The assembled and annotated genome of the fairy-ring fungus Marasmius oreades.</title>
        <authorList>
            <person name="Hiltunen M."/>
            <person name="Ament-Velasquez S.L."/>
            <person name="Johannesson H."/>
        </authorList>
    </citation>
    <scope>NUCLEOTIDE SEQUENCE</scope>
    <source>
        <strain evidence="1">03SP1</strain>
    </source>
</reference>
<organism evidence="1 2">
    <name type="scientific">Marasmius oreades</name>
    <name type="common">fairy-ring Marasmius</name>
    <dbReference type="NCBI Taxonomy" id="181124"/>
    <lineage>
        <taxon>Eukaryota</taxon>
        <taxon>Fungi</taxon>
        <taxon>Dikarya</taxon>
        <taxon>Basidiomycota</taxon>
        <taxon>Agaricomycotina</taxon>
        <taxon>Agaricomycetes</taxon>
        <taxon>Agaricomycetidae</taxon>
        <taxon>Agaricales</taxon>
        <taxon>Marasmiineae</taxon>
        <taxon>Marasmiaceae</taxon>
        <taxon>Marasmius</taxon>
    </lineage>
</organism>
<dbReference type="AlphaFoldDB" id="A0A9P7UNU6"/>
<dbReference type="OrthoDB" id="2340858at2759"/>
<protein>
    <submittedName>
        <fullName evidence="1">Uncharacterized protein</fullName>
    </submittedName>
</protein>
<evidence type="ECO:0000313" key="1">
    <source>
        <dbReference type="EMBL" id="KAG7088593.1"/>
    </source>
</evidence>
<keyword evidence="2" id="KW-1185">Reference proteome</keyword>
<gene>
    <name evidence="1" type="ORF">E1B28_012568</name>
</gene>
<dbReference type="EMBL" id="CM032188">
    <property type="protein sequence ID" value="KAG7088593.1"/>
    <property type="molecule type" value="Genomic_DNA"/>
</dbReference>
<dbReference type="KEGG" id="more:E1B28_012568"/>
<evidence type="ECO:0000313" key="2">
    <source>
        <dbReference type="Proteomes" id="UP001049176"/>
    </source>
</evidence>
<dbReference type="GeneID" id="66081643"/>
<proteinExistence type="predicted"/>
<comment type="caution">
    <text evidence="1">The sequence shown here is derived from an EMBL/GenBank/DDBJ whole genome shotgun (WGS) entry which is preliminary data.</text>
</comment>
<dbReference type="Proteomes" id="UP001049176">
    <property type="component" value="Chromosome 8"/>
</dbReference>
<name>A0A9P7UNU6_9AGAR</name>